<evidence type="ECO:0000313" key="4">
    <source>
        <dbReference type="Proteomes" id="UP000247476"/>
    </source>
</evidence>
<comment type="caution">
    <text evidence="3">The sequence shown here is derived from an EMBL/GenBank/DDBJ whole genome shotgun (WGS) entry which is preliminary data.</text>
</comment>
<organism evidence="3 4">
    <name type="scientific">Paenibacillus flagellatus</name>
    <dbReference type="NCBI Taxonomy" id="2211139"/>
    <lineage>
        <taxon>Bacteria</taxon>
        <taxon>Bacillati</taxon>
        <taxon>Bacillota</taxon>
        <taxon>Bacilli</taxon>
        <taxon>Bacillales</taxon>
        <taxon>Paenibacillaceae</taxon>
        <taxon>Paenibacillus</taxon>
    </lineage>
</organism>
<accession>A0A2V5K403</accession>
<dbReference type="GO" id="GO:0016740">
    <property type="term" value="F:transferase activity"/>
    <property type="evidence" value="ECO:0007669"/>
    <property type="project" value="UniProtKB-KW"/>
</dbReference>
<dbReference type="InterPro" id="IPR041698">
    <property type="entry name" value="Methyltransf_25"/>
</dbReference>
<dbReference type="Proteomes" id="UP000247476">
    <property type="component" value="Unassembled WGS sequence"/>
</dbReference>
<dbReference type="Gene3D" id="3.40.50.150">
    <property type="entry name" value="Vaccinia Virus protein VP39"/>
    <property type="match status" value="1"/>
</dbReference>
<keyword evidence="1" id="KW-0808">Transferase</keyword>
<dbReference type="InterPro" id="IPR029063">
    <property type="entry name" value="SAM-dependent_MTases_sf"/>
</dbReference>
<evidence type="ECO:0000313" key="3">
    <source>
        <dbReference type="EMBL" id="PYI53971.1"/>
    </source>
</evidence>
<reference evidence="3 4" key="1">
    <citation type="submission" date="2018-05" db="EMBL/GenBank/DDBJ databases">
        <title>Paenibacillus flagellatus sp. nov., isolated from selenium mineral soil.</title>
        <authorList>
            <person name="Dai X."/>
        </authorList>
    </citation>
    <scope>NUCLEOTIDE SEQUENCE [LARGE SCALE GENOMIC DNA]</scope>
    <source>
        <strain evidence="3 4">DXL2</strain>
    </source>
</reference>
<dbReference type="AlphaFoldDB" id="A0A2V5K403"/>
<dbReference type="RefSeq" id="WP_110840955.1">
    <property type="nucleotide sequence ID" value="NZ_QJVJ01000006.1"/>
</dbReference>
<evidence type="ECO:0000256" key="1">
    <source>
        <dbReference type="ARBA" id="ARBA00022679"/>
    </source>
</evidence>
<dbReference type="PANTHER" id="PTHR43861:SF3">
    <property type="entry name" value="PUTATIVE (AFU_ORTHOLOGUE AFUA_2G14390)-RELATED"/>
    <property type="match status" value="1"/>
</dbReference>
<name>A0A2V5K403_9BACL</name>
<protein>
    <submittedName>
        <fullName evidence="3">XRE family transcriptional regulator</fullName>
    </submittedName>
</protein>
<sequence length="208" mass="23134">MDKEQLQRLYGGTDYYWGKEPSFLAGRVAQVVPPDKKAGATLLDLGAGEGRDSVRFAELGFDVVAVDWAPAGLAKASRLADERGVRIATREADLNDFAWEGEADVVYSIGALQYIRPDRRAEQFRRFRDGTAPGGVHVLFAFVDHPDVAPAPDWGVNEYLYGRDELMRYYDDAGWETLAAEERIFDCDSSGVPHRHAASVLIVRKRLA</sequence>
<dbReference type="EMBL" id="QJVJ01000006">
    <property type="protein sequence ID" value="PYI53971.1"/>
    <property type="molecule type" value="Genomic_DNA"/>
</dbReference>
<feature type="domain" description="Methyltransferase" evidence="2">
    <location>
        <begin position="43"/>
        <end position="135"/>
    </location>
</feature>
<dbReference type="SUPFAM" id="SSF53335">
    <property type="entry name" value="S-adenosyl-L-methionine-dependent methyltransferases"/>
    <property type="match status" value="1"/>
</dbReference>
<keyword evidence="4" id="KW-1185">Reference proteome</keyword>
<evidence type="ECO:0000259" key="2">
    <source>
        <dbReference type="Pfam" id="PF13649"/>
    </source>
</evidence>
<dbReference type="OrthoDB" id="9804312at2"/>
<proteinExistence type="predicted"/>
<dbReference type="Pfam" id="PF13649">
    <property type="entry name" value="Methyltransf_25"/>
    <property type="match status" value="1"/>
</dbReference>
<dbReference type="PANTHER" id="PTHR43861">
    <property type="entry name" value="TRANS-ACONITATE 2-METHYLTRANSFERASE-RELATED"/>
    <property type="match status" value="1"/>
</dbReference>
<dbReference type="CDD" id="cd02440">
    <property type="entry name" value="AdoMet_MTases"/>
    <property type="match status" value="1"/>
</dbReference>
<gene>
    <name evidence="3" type="ORF">DLM86_15575</name>
</gene>